<evidence type="ECO:0000313" key="2">
    <source>
        <dbReference type="Proteomes" id="UP000038487"/>
    </source>
</evidence>
<dbReference type="RefSeq" id="WP_052536753.1">
    <property type="nucleotide sequence ID" value="NZ_CSUW01000016.1"/>
</dbReference>
<reference evidence="1 2" key="1">
    <citation type="submission" date="2015-03" db="EMBL/GenBank/DDBJ databases">
        <authorList>
            <consortium name="Pathogen Informatics"/>
            <person name="Murphy D."/>
        </authorList>
    </citation>
    <scope>NUCLEOTIDE SEQUENCE [LARGE SCALE GENOMIC DNA]</scope>
    <source>
        <strain evidence="1 2">PAP036</strain>
    </source>
</reference>
<evidence type="ECO:0008006" key="3">
    <source>
        <dbReference type="Google" id="ProtNLM"/>
    </source>
</evidence>
<dbReference type="EMBL" id="CSUW01000016">
    <property type="protein sequence ID" value="CPT66704.1"/>
    <property type="molecule type" value="Genomic_DNA"/>
</dbReference>
<accession>A0AB33TCG5</accession>
<dbReference type="AlphaFoldDB" id="A0AB33TCG5"/>
<gene>
    <name evidence="1" type="ORF">ERS075527_05063</name>
</gene>
<dbReference type="Proteomes" id="UP000038487">
    <property type="component" value="Unassembled WGS sequence"/>
</dbReference>
<proteinExistence type="predicted"/>
<name>A0AB33TCG5_9MYCO</name>
<organism evidence="1 2">
    <name type="scientific">Mycobacteroides abscessus</name>
    <dbReference type="NCBI Taxonomy" id="36809"/>
    <lineage>
        <taxon>Bacteria</taxon>
        <taxon>Bacillati</taxon>
        <taxon>Actinomycetota</taxon>
        <taxon>Actinomycetes</taxon>
        <taxon>Mycobacteriales</taxon>
        <taxon>Mycobacteriaceae</taxon>
        <taxon>Mycobacteroides</taxon>
    </lineage>
</organism>
<evidence type="ECO:0000313" key="1">
    <source>
        <dbReference type="EMBL" id="CPT66704.1"/>
    </source>
</evidence>
<sequence>MTTHTATGYLILEASRGYRTGDDGLKVVNGLRIAGYRANRPAKLARDQITVKVGVTVDAAEFSPITAEIAITLDPSQIIHPVVDALHPGEHG</sequence>
<protein>
    <recommendedName>
        <fullName evidence="3">Bacteriophage protein</fullName>
    </recommendedName>
</protein>
<comment type="caution">
    <text evidence="1">The sequence shown here is derived from an EMBL/GenBank/DDBJ whole genome shotgun (WGS) entry which is preliminary data.</text>
</comment>